<keyword evidence="9" id="KW-0479">Metal-binding</keyword>
<dbReference type="Gene3D" id="3.40.720.10">
    <property type="entry name" value="Alkaline Phosphatase, subunit A"/>
    <property type="match status" value="1"/>
</dbReference>
<evidence type="ECO:0000259" key="12">
    <source>
        <dbReference type="Pfam" id="PF00884"/>
    </source>
</evidence>
<evidence type="ECO:0000313" key="13">
    <source>
        <dbReference type="EMBL" id="STX10008.1"/>
    </source>
</evidence>
<proteinExistence type="inferred from homology"/>
<dbReference type="PANTHER" id="PTHR47371:SF1">
    <property type="entry name" value="LIPOTEICHOIC ACID SYNTHASE-LIKE YQGS"/>
    <property type="match status" value="1"/>
</dbReference>
<dbReference type="Proteomes" id="UP000254330">
    <property type="component" value="Unassembled WGS sequence"/>
</dbReference>
<protein>
    <submittedName>
        <fullName evidence="13">Lipoteichoic acid synthase 2</fullName>
    </submittedName>
    <submittedName>
        <fullName evidence="14">Phosphoglycerol transferase MdoB-like AlkP superfamily enzyme</fullName>
    </submittedName>
</protein>
<evidence type="ECO:0000256" key="3">
    <source>
        <dbReference type="ARBA" id="ARBA00022475"/>
    </source>
</evidence>
<feature type="binding site" evidence="10">
    <location>
        <position position="472"/>
    </location>
    <ligand>
        <name>Mn(2+)</name>
        <dbReference type="ChEBI" id="CHEBI:29035"/>
    </ligand>
</feature>
<keyword evidence="16" id="KW-1185">Reference proteome</keyword>
<dbReference type="Gene3D" id="3.30.1120.170">
    <property type="match status" value="1"/>
</dbReference>
<feature type="transmembrane region" description="Helical" evidence="11">
    <location>
        <begin position="12"/>
        <end position="30"/>
    </location>
</feature>
<evidence type="ECO:0000256" key="7">
    <source>
        <dbReference type="PIRNR" id="PIRNR005091"/>
    </source>
</evidence>
<sequence>MDRKKLQRHTIIFVAIIVMWLQTYVTYRTSFKLDLENFMQEIILFISPLAFLMFVYGIALFFKTSKVRNRYIVVISLFLTILQYGNVVFYRFYSDFITLPVLFQTNNFGDLGNSVTTLIKWSDIFYFTGLILILVAMKVLPHATTRFEVNQPLRRTYFVFSLAVLLLNLGLAEIERPQLLTRGFDRSILVKNLGAYNYHLYDAFVQSKSHAQRAMANGSELTDVMNYVNANQTTPNKDYYGIAKDRNVIIISLESMQDFVINNKVNGQTITPFLNSLTKDKDTLYYDNFYHQTGLGKTSDAEFIVENSMFGTGRGAVFFTNSGNTYHSMAEQMNQAGYQTSVMHSNNKSFWNRDLMYDALNIKKFYDVESFNVTEQNSANWGLKDIPFMEQSVELMKDIKQPFYTRLLSLSNHFPFISDDEDQFIKPYDSGDKTVDGYFQTVNYTDEAIKVLFQKLKDAGLYDNSIIVMYGDHYGISENHNSAMAKYLDKESITPFDSTKLQQVPFFIHAPGSDLGEKAGSTKHEVSGEIDIRPTLLHLLGIDTSHDLQFGSDLLSKDHENFTILRDGRFITDQYVYTSETCYDTKTGKPTKDANACQPYIKRANEKLEMSDRIINGDLMRFYNHETGQVKE</sequence>
<feature type="transmembrane region" description="Helical" evidence="11">
    <location>
        <begin position="124"/>
        <end position="144"/>
    </location>
</feature>
<feature type="binding site" evidence="10">
    <location>
        <position position="473"/>
    </location>
    <ligand>
        <name>Mn(2+)</name>
        <dbReference type="ChEBI" id="CHEBI:29035"/>
    </ligand>
</feature>
<evidence type="ECO:0000256" key="2">
    <source>
        <dbReference type="ARBA" id="ARBA00009983"/>
    </source>
</evidence>
<dbReference type="GO" id="GO:0046872">
    <property type="term" value="F:metal ion binding"/>
    <property type="evidence" value="ECO:0007669"/>
    <property type="project" value="UniProtKB-KW"/>
</dbReference>
<feature type="transmembrane region" description="Helical" evidence="11">
    <location>
        <begin position="71"/>
        <end position="93"/>
    </location>
</feature>
<comment type="caution">
    <text evidence="13">The sequence shown here is derived from an EMBL/GenBank/DDBJ whole genome shotgun (WGS) entry which is preliminary data.</text>
</comment>
<comment type="subcellular location">
    <subcellularLocation>
        <location evidence="1">Cell membrane</location>
        <topology evidence="1">Multi-pass membrane protein</topology>
    </subcellularLocation>
</comment>
<dbReference type="InterPro" id="IPR012160">
    <property type="entry name" value="LtaS-like"/>
</dbReference>
<name>A0A2U3AA56_9BACL</name>
<keyword evidence="4 11" id="KW-0812">Transmembrane</keyword>
<keyword evidence="6 7" id="KW-0472">Membrane</keyword>
<feature type="transmembrane region" description="Helical" evidence="11">
    <location>
        <begin position="156"/>
        <end position="172"/>
    </location>
</feature>
<dbReference type="CDD" id="cd16015">
    <property type="entry name" value="LTA_synthase"/>
    <property type="match status" value="1"/>
</dbReference>
<evidence type="ECO:0000313" key="14">
    <source>
        <dbReference type="EMBL" id="TDR34506.1"/>
    </source>
</evidence>
<keyword evidence="5 11" id="KW-1133">Transmembrane helix</keyword>
<dbReference type="RefSeq" id="WP_109350542.1">
    <property type="nucleotide sequence ID" value="NZ_BJUE01000039.1"/>
</dbReference>
<feature type="binding site" evidence="9">
    <location>
        <position position="413"/>
    </location>
    <ligand>
        <name>substrate</name>
    </ligand>
</feature>
<dbReference type="PIRSF" id="PIRSF005091">
    <property type="entry name" value="Mmb_sulf_HI1246"/>
    <property type="match status" value="1"/>
</dbReference>
<reference evidence="14 16" key="2">
    <citation type="submission" date="2019-03" db="EMBL/GenBank/DDBJ databases">
        <title>Genomic Encyclopedia of Type Strains, Phase IV (KMG-IV): sequencing the most valuable type-strain genomes for metagenomic binning, comparative biology and taxonomic classification.</title>
        <authorList>
            <person name="Goeker M."/>
        </authorList>
    </citation>
    <scope>NUCLEOTIDE SEQUENCE [LARGE SCALE GENOMIC DNA]</scope>
    <source>
        <strain evidence="14 16">DSM 20580</strain>
    </source>
</reference>
<evidence type="ECO:0000256" key="6">
    <source>
        <dbReference type="ARBA" id="ARBA00023136"/>
    </source>
</evidence>
<evidence type="ECO:0000256" key="1">
    <source>
        <dbReference type="ARBA" id="ARBA00004651"/>
    </source>
</evidence>
<dbReference type="InterPro" id="IPR000917">
    <property type="entry name" value="Sulfatase_N"/>
</dbReference>
<comment type="similarity">
    <text evidence="2 7">Belongs to the LTA synthase family.</text>
</comment>
<dbReference type="Proteomes" id="UP000294641">
    <property type="component" value="Unassembled WGS sequence"/>
</dbReference>
<evidence type="ECO:0000256" key="11">
    <source>
        <dbReference type="SAM" id="Phobius"/>
    </source>
</evidence>
<evidence type="ECO:0000256" key="8">
    <source>
        <dbReference type="PIRSR" id="PIRSR005091-1"/>
    </source>
</evidence>
<dbReference type="Pfam" id="PF00884">
    <property type="entry name" value="Sulfatase"/>
    <property type="match status" value="1"/>
</dbReference>
<dbReference type="GO" id="GO:0005886">
    <property type="term" value="C:plasma membrane"/>
    <property type="evidence" value="ECO:0007669"/>
    <property type="project" value="UniProtKB-SubCell"/>
</dbReference>
<dbReference type="InterPro" id="IPR050448">
    <property type="entry name" value="OpgB/LTA_synthase_biosynth"/>
</dbReference>
<dbReference type="PANTHER" id="PTHR47371">
    <property type="entry name" value="LIPOTEICHOIC ACID SYNTHASE"/>
    <property type="match status" value="1"/>
</dbReference>
<feature type="domain" description="Sulfatase N-terminal" evidence="12">
    <location>
        <begin position="246"/>
        <end position="542"/>
    </location>
</feature>
<dbReference type="AlphaFoldDB" id="A0A2U3AA56"/>
<evidence type="ECO:0000313" key="16">
    <source>
        <dbReference type="Proteomes" id="UP000294641"/>
    </source>
</evidence>
<feature type="active site" evidence="8">
    <location>
        <position position="298"/>
    </location>
</feature>
<accession>A0A2U3AA56</accession>
<gene>
    <name evidence="13" type="primary">ltaS2</name>
    <name evidence="14" type="ORF">DFR61_1386</name>
    <name evidence="13" type="ORF">NCTC10597_01717</name>
</gene>
<keyword evidence="3 7" id="KW-1003">Cell membrane</keyword>
<dbReference type="EMBL" id="UGNP01000001">
    <property type="protein sequence ID" value="STX10008.1"/>
    <property type="molecule type" value="Genomic_DNA"/>
</dbReference>
<reference evidence="13 15" key="1">
    <citation type="submission" date="2018-06" db="EMBL/GenBank/DDBJ databases">
        <authorList>
            <consortium name="Pathogen Informatics"/>
            <person name="Doyle S."/>
        </authorList>
    </citation>
    <scope>NUCLEOTIDE SEQUENCE [LARGE SCALE GENOMIC DNA]</scope>
    <source>
        <strain evidence="13 15">NCTC10597</strain>
    </source>
</reference>
<dbReference type="InterPro" id="IPR017850">
    <property type="entry name" value="Alkaline_phosphatase_core_sf"/>
</dbReference>
<keyword evidence="9" id="KW-0464">Manganese</keyword>
<feature type="binding site" evidence="10">
    <location>
        <position position="298"/>
    </location>
    <ligand>
        <name>Mn(2+)</name>
        <dbReference type="ChEBI" id="CHEBI:29035"/>
    </ligand>
</feature>
<evidence type="ECO:0000256" key="4">
    <source>
        <dbReference type="ARBA" id="ARBA00022692"/>
    </source>
</evidence>
<dbReference type="EMBL" id="SNZG01000038">
    <property type="protein sequence ID" value="TDR34506.1"/>
    <property type="molecule type" value="Genomic_DNA"/>
</dbReference>
<evidence type="ECO:0000256" key="9">
    <source>
        <dbReference type="PIRSR" id="PIRSR005091-2"/>
    </source>
</evidence>
<evidence type="ECO:0000256" key="10">
    <source>
        <dbReference type="PIRSR" id="PIRSR005091-3"/>
    </source>
</evidence>
<evidence type="ECO:0000313" key="15">
    <source>
        <dbReference type="Proteomes" id="UP000254330"/>
    </source>
</evidence>
<feature type="binding site" evidence="10">
    <location>
        <position position="254"/>
    </location>
    <ligand>
        <name>Mn(2+)</name>
        <dbReference type="ChEBI" id="CHEBI:29035"/>
    </ligand>
</feature>
<evidence type="ECO:0000256" key="5">
    <source>
        <dbReference type="ARBA" id="ARBA00022989"/>
    </source>
</evidence>
<dbReference type="OrthoDB" id="5901192at2"/>
<organism evidence="13 15">
    <name type="scientific">Kurthia zopfii</name>
    <dbReference type="NCBI Taxonomy" id="1650"/>
    <lineage>
        <taxon>Bacteria</taxon>
        <taxon>Bacillati</taxon>
        <taxon>Bacillota</taxon>
        <taxon>Bacilli</taxon>
        <taxon>Bacillales</taxon>
        <taxon>Caryophanaceae</taxon>
        <taxon>Kurthia</taxon>
    </lineage>
</organism>
<feature type="transmembrane region" description="Helical" evidence="11">
    <location>
        <begin position="42"/>
        <end position="62"/>
    </location>
</feature>
<dbReference type="SUPFAM" id="SSF53649">
    <property type="entry name" value="Alkaline phosphatase-like"/>
    <property type="match status" value="1"/>
</dbReference>